<gene>
    <name evidence="2" type="ORF">GGQ61_000967</name>
</gene>
<comment type="caution">
    <text evidence="2">The sequence shown here is derived from an EMBL/GenBank/DDBJ whole genome shotgun (WGS) entry which is preliminary data.</text>
</comment>
<organism evidence="2 3">
    <name type="scientific">Phenylobacterium haematophilum</name>
    <dbReference type="NCBI Taxonomy" id="98513"/>
    <lineage>
        <taxon>Bacteria</taxon>
        <taxon>Pseudomonadati</taxon>
        <taxon>Pseudomonadota</taxon>
        <taxon>Alphaproteobacteria</taxon>
        <taxon>Caulobacterales</taxon>
        <taxon>Caulobacteraceae</taxon>
        <taxon>Phenylobacterium</taxon>
    </lineage>
</organism>
<keyword evidence="3" id="KW-1185">Reference proteome</keyword>
<feature type="transmembrane region" description="Helical" evidence="1">
    <location>
        <begin position="21"/>
        <end position="46"/>
    </location>
</feature>
<keyword evidence="1" id="KW-0472">Membrane</keyword>
<dbReference type="EMBL" id="JACIDK010000001">
    <property type="protein sequence ID" value="MBB3890270.1"/>
    <property type="molecule type" value="Genomic_DNA"/>
</dbReference>
<protein>
    <submittedName>
        <fullName evidence="2">Uncharacterized protein</fullName>
    </submittedName>
</protein>
<dbReference type="Proteomes" id="UP000530564">
    <property type="component" value="Unassembled WGS sequence"/>
</dbReference>
<dbReference type="AlphaFoldDB" id="A0A839ZYC1"/>
<dbReference type="RefSeq" id="WP_183770184.1">
    <property type="nucleotide sequence ID" value="NZ_JACIDK010000001.1"/>
</dbReference>
<evidence type="ECO:0000313" key="3">
    <source>
        <dbReference type="Proteomes" id="UP000530564"/>
    </source>
</evidence>
<evidence type="ECO:0000313" key="2">
    <source>
        <dbReference type="EMBL" id="MBB3890270.1"/>
    </source>
</evidence>
<keyword evidence="1" id="KW-0812">Transmembrane</keyword>
<sequence length="50" mass="5358">METVKEHHRTYERTGRSTEHAVLLVLLLVFSGLFAGFSVATVIGVLSGAG</sequence>
<reference evidence="2 3" key="1">
    <citation type="submission" date="2020-08" db="EMBL/GenBank/DDBJ databases">
        <title>Genomic Encyclopedia of Type Strains, Phase IV (KMG-IV): sequencing the most valuable type-strain genomes for metagenomic binning, comparative biology and taxonomic classification.</title>
        <authorList>
            <person name="Goeker M."/>
        </authorList>
    </citation>
    <scope>NUCLEOTIDE SEQUENCE [LARGE SCALE GENOMIC DNA]</scope>
    <source>
        <strain evidence="2 3">DSM 21793</strain>
    </source>
</reference>
<keyword evidence="1" id="KW-1133">Transmembrane helix</keyword>
<proteinExistence type="predicted"/>
<evidence type="ECO:0000256" key="1">
    <source>
        <dbReference type="SAM" id="Phobius"/>
    </source>
</evidence>
<name>A0A839ZYC1_9CAUL</name>
<accession>A0A839ZYC1</accession>